<keyword evidence="2" id="KW-1185">Reference proteome</keyword>
<dbReference type="Pfam" id="PF05380">
    <property type="entry name" value="Peptidase_A17"/>
    <property type="match status" value="1"/>
</dbReference>
<dbReference type="EMBL" id="JBEUOH010000024">
    <property type="protein sequence ID" value="KAL0860798.1"/>
    <property type="molecule type" value="Genomic_DNA"/>
</dbReference>
<evidence type="ECO:0008006" key="3">
    <source>
        <dbReference type="Google" id="ProtNLM"/>
    </source>
</evidence>
<dbReference type="Gene3D" id="2.40.70.10">
    <property type="entry name" value="Acid Proteases"/>
    <property type="match status" value="1"/>
</dbReference>
<dbReference type="InterPro" id="IPR043502">
    <property type="entry name" value="DNA/RNA_pol_sf"/>
</dbReference>
<gene>
    <name evidence="1" type="ORF">ABMA27_009342</name>
</gene>
<organism evidence="1 2">
    <name type="scientific">Loxostege sticticalis</name>
    <name type="common">Beet webworm moth</name>
    <dbReference type="NCBI Taxonomy" id="481309"/>
    <lineage>
        <taxon>Eukaryota</taxon>
        <taxon>Metazoa</taxon>
        <taxon>Ecdysozoa</taxon>
        <taxon>Arthropoda</taxon>
        <taxon>Hexapoda</taxon>
        <taxon>Insecta</taxon>
        <taxon>Pterygota</taxon>
        <taxon>Neoptera</taxon>
        <taxon>Endopterygota</taxon>
        <taxon>Lepidoptera</taxon>
        <taxon>Glossata</taxon>
        <taxon>Ditrysia</taxon>
        <taxon>Pyraloidea</taxon>
        <taxon>Crambidae</taxon>
        <taxon>Pyraustinae</taxon>
        <taxon>Loxostege</taxon>
    </lineage>
</organism>
<dbReference type="PANTHER" id="PTHR47331">
    <property type="entry name" value="PHD-TYPE DOMAIN-CONTAINING PROTEIN"/>
    <property type="match status" value="1"/>
</dbReference>
<accession>A0ABR3H7M6</accession>
<dbReference type="InterPro" id="IPR021109">
    <property type="entry name" value="Peptidase_aspartic_dom_sf"/>
</dbReference>
<dbReference type="SUPFAM" id="SSF56672">
    <property type="entry name" value="DNA/RNA polymerases"/>
    <property type="match status" value="1"/>
</dbReference>
<protein>
    <recommendedName>
        <fullName evidence="3">Peptidase aspartic putative domain-containing protein</fullName>
    </recommendedName>
</protein>
<comment type="caution">
    <text evidence="1">The sequence shown here is derived from an EMBL/GenBank/DDBJ whole genome shotgun (WGS) entry which is preliminary data.</text>
</comment>
<name>A0ABR3H7M6_LOXSC</name>
<sequence length="912" mass="103347">MLIIHMISSKLDSATFRDWESHHNTLKGFPTLDEFINFLKNRASLLETMEESLHKPRRHSDITPIRSKSFVASPTTNKGRCPVCKNGHAIYQCFKFKAMPIEARIDLVKKLNLCRNCLRQGHNENVCKLGHCKLCSQRHNSMLHIESTPITPKSSDCVVLPTSHTSESQVVHNKQSPNSIQNVTLSSTNTHSQVLLSTALINVVDNDGQLHQIRALLDNGSTSTFITESLVQKLNISTYATAISVQGINNQLSKITQQCDVTISSLTNSGYKADVNCFIVPHITQCIPINKINCGSISIPKHIHLADPTFNIPSEVQMLLGADLFWDVLTSNQIHLGQGKPTLVETKLGWLVSGCIHTSNSHKHKQYTNRTVHCNFSSNIEHKLNRFFEVESIPITQQTSTKGESECENIFTQTTFRQSQGRFVVTIPLKESPECLGDSRAQVLLRFQSLENKFKRNPNFKQKYTEFMTEYESLGHMTENTQTQVDTIEHFLPHHGVLREDSLTTKLRTVFDASAVTDSGKSFNDIQHIGPSVQDDLISILIRFRQYKFVVTSDMEKMYRQILVSEDQRSLQQIFWRSDPAQEIKQFKLNTVTYGTASAPYLATRCLVELGKQCKNTEVSKTILHDFFVDDLVTGSDDMTTLIDTCKGVVQELHSAQFHLRKWRSNCPDLLNHIVGENNNDELLNLNTNENAKILGLLWACKRDLLLFLPTTHETQNKFTNKRTILSIIAQIFDPLGLINPCMLQAKIILQSLWANNISWDDRVPSEIESQWNAFMQTLSHINNPEIPRHVICDSFVRIELHTFSDASMKGYSACVYVRSITEGGDVTVRLLLAKGRVSSLKKKLTMPRLELCGALLGAQLAKKAQRLSLRSRVRSPGRAKNVFWVFLFRNSQDSPEFGSWRCFTPVPRKAR</sequence>
<dbReference type="InterPro" id="IPR008042">
    <property type="entry name" value="Retrotrans_Pao"/>
</dbReference>
<proteinExistence type="predicted"/>
<dbReference type="SUPFAM" id="SSF50630">
    <property type="entry name" value="Acid proteases"/>
    <property type="match status" value="1"/>
</dbReference>
<dbReference type="CDD" id="cd00303">
    <property type="entry name" value="retropepsin_like"/>
    <property type="match status" value="1"/>
</dbReference>
<evidence type="ECO:0000313" key="2">
    <source>
        <dbReference type="Proteomes" id="UP001549920"/>
    </source>
</evidence>
<dbReference type="Proteomes" id="UP001549920">
    <property type="component" value="Unassembled WGS sequence"/>
</dbReference>
<dbReference type="Pfam" id="PF13650">
    <property type="entry name" value="Asp_protease_2"/>
    <property type="match status" value="1"/>
</dbReference>
<dbReference type="PANTHER" id="PTHR47331:SF5">
    <property type="entry name" value="RIBONUCLEASE H"/>
    <property type="match status" value="1"/>
</dbReference>
<evidence type="ECO:0000313" key="1">
    <source>
        <dbReference type="EMBL" id="KAL0860798.1"/>
    </source>
</evidence>
<reference evidence="1 2" key="1">
    <citation type="submission" date="2024-06" db="EMBL/GenBank/DDBJ databases">
        <title>A chromosome-level genome assembly of beet webworm, Loxostege sticticalis.</title>
        <authorList>
            <person name="Zhang Y."/>
        </authorList>
    </citation>
    <scope>NUCLEOTIDE SEQUENCE [LARGE SCALE GENOMIC DNA]</scope>
    <source>
        <strain evidence="1">AQ026</strain>
        <tissue evidence="1">Whole body</tissue>
    </source>
</reference>